<dbReference type="Proteomes" id="UP000215914">
    <property type="component" value="Chromosome 9"/>
</dbReference>
<reference evidence="3" key="3">
    <citation type="submission" date="2020-06" db="EMBL/GenBank/DDBJ databases">
        <title>Helianthus annuus Genome sequencing and assembly Release 2.</title>
        <authorList>
            <person name="Gouzy J."/>
            <person name="Langlade N."/>
            <person name="Munos S."/>
        </authorList>
    </citation>
    <scope>NUCLEOTIDE SEQUENCE</scope>
    <source>
        <tissue evidence="3">Leaves</tissue>
    </source>
</reference>
<evidence type="ECO:0000313" key="3">
    <source>
        <dbReference type="EMBL" id="KAF5791300.1"/>
    </source>
</evidence>
<dbReference type="Gramene" id="mRNA:HanXRQr2_Chr09g0393081">
    <property type="protein sequence ID" value="mRNA:HanXRQr2_Chr09g0393081"/>
    <property type="gene ID" value="HanXRQr2_Chr09g0393081"/>
</dbReference>
<dbReference type="InterPro" id="IPR000253">
    <property type="entry name" value="FHA_dom"/>
</dbReference>
<dbReference type="GO" id="GO:0031011">
    <property type="term" value="C:Ino80 complex"/>
    <property type="evidence" value="ECO:0007669"/>
    <property type="project" value="InterPro"/>
</dbReference>
<feature type="region of interest" description="Disordered" evidence="1">
    <location>
        <begin position="496"/>
        <end position="519"/>
    </location>
</feature>
<feature type="compositionally biased region" description="Polar residues" evidence="1">
    <location>
        <begin position="376"/>
        <end position="393"/>
    </location>
</feature>
<evidence type="ECO:0000313" key="5">
    <source>
        <dbReference type="Proteomes" id="UP000215914"/>
    </source>
</evidence>
<dbReference type="Gene3D" id="2.60.200.20">
    <property type="match status" value="1"/>
</dbReference>
<dbReference type="PANTHER" id="PTHR13233:SF14">
    <property type="entry name" value="MICROSPHERULE PROTEIN"/>
    <property type="match status" value="1"/>
</dbReference>
<dbReference type="InterPro" id="IPR008984">
    <property type="entry name" value="SMAD_FHA_dom_sf"/>
</dbReference>
<accession>A0A251TX39</accession>
<dbReference type="PANTHER" id="PTHR13233">
    <property type="entry name" value="MICROSPHERULE PROTEIN 1"/>
    <property type="match status" value="1"/>
</dbReference>
<evidence type="ECO:0000256" key="1">
    <source>
        <dbReference type="SAM" id="MobiDB-lite"/>
    </source>
</evidence>
<dbReference type="GO" id="GO:0071339">
    <property type="term" value="C:MLL1 complex"/>
    <property type="evidence" value="ECO:0007669"/>
    <property type="project" value="InterPro"/>
</dbReference>
<feature type="compositionally biased region" description="Polar residues" evidence="1">
    <location>
        <begin position="288"/>
        <end position="309"/>
    </location>
</feature>
<feature type="region of interest" description="Disordered" evidence="1">
    <location>
        <begin position="366"/>
        <end position="393"/>
    </location>
</feature>
<name>A0A251TX39_HELAN</name>
<proteinExistence type="predicted"/>
<feature type="region of interest" description="Disordered" evidence="1">
    <location>
        <begin position="410"/>
        <end position="436"/>
    </location>
</feature>
<sequence>MKTCEDKLLLKCSIEAGASLEALAKGNKKTPNKRKGGSICTHYYRTRSRLKFESFKSPDLSFFDKCKKLQDHATLNHEAHVIFTACLENSFGSIASTNLVDKSAPECYESVQNDYMNGSMREDGSCKLTETVCVLLTDNLMTFFDPGIEPKDDTHMHDKDESYNSSDGTEVEYASLPVSLPSFSVEDYIVCSLNTEDTVDNIPDSQLLDSPENVLEDPSFHDDEHDVCHSEDDVELTSISHLDPVHLSEGKFTCILNTEDPEIPCNDNIFSVTRPSPYVRLITATESIDPSPSFSQSQMDGPSLQSEYDSVNPHVGDTYKSVSMDHNPSISDHDNSDNDSDLDIEDPEIPCDDNIFLRIHQSPSARCRTAPDSIDPASSLTQSKMDGSGLSSEIDSANPHVGCTPKSVSMDHNPSISDHHNSDPVIPSPSVRPETATDSIEPATCLTNSQMDDPAVSSEFNFANLRVGCTHKSVSMDHNPSVSDRDSHSDLPCVPDIEDPEIPTPSVRPRMVTDSSDPASCFTQSQMDDQGLSSEFDSSNPHVGCDLKSVSMDHNPSISDHKTDSDLPCFPDTEDSDIPSSCVKTETADLIDLMSSFTQPLMDGPDLSSVSVDHNLSISDDNNSDSDSDLPCLPDIEALIRKLDYEYAQDSWITNEAKSGKYRHCKRSISRLEQSSSQRVMSSLGAFAVFYSRHFNYYIKKTEVTVGRSTDDTEVDIDLRKESHANMISRQQATIKMETDGTFTLKNIGKGSILVNGESVARGQAAALISCCLIQIRGMDFMFDMDDRYVRWYLDNIMKKPQGKFTAFEWSVN</sequence>
<dbReference type="EMBL" id="MNCJ02000324">
    <property type="protein sequence ID" value="KAF5791300.1"/>
    <property type="molecule type" value="Genomic_DNA"/>
</dbReference>
<dbReference type="GO" id="GO:0044545">
    <property type="term" value="C:NSL complex"/>
    <property type="evidence" value="ECO:0000318"/>
    <property type="project" value="GO_Central"/>
</dbReference>
<gene>
    <name evidence="4" type="ORF">HannXRQ_Chr09g0260771</name>
    <name evidence="3" type="ORF">HanXRQr2_Chr09g0393081</name>
</gene>
<dbReference type="SUPFAM" id="SSF49879">
    <property type="entry name" value="SMAD/FHA domain"/>
    <property type="match status" value="1"/>
</dbReference>
<evidence type="ECO:0000259" key="2">
    <source>
        <dbReference type="PROSITE" id="PS50006"/>
    </source>
</evidence>
<dbReference type="STRING" id="4232.A0A251TX39"/>
<dbReference type="SMART" id="SM00240">
    <property type="entry name" value="FHA"/>
    <property type="match status" value="1"/>
</dbReference>
<dbReference type="GO" id="GO:0002151">
    <property type="term" value="F:G-quadruplex RNA binding"/>
    <property type="evidence" value="ECO:0007669"/>
    <property type="project" value="InterPro"/>
</dbReference>
<dbReference type="PROSITE" id="PS50006">
    <property type="entry name" value="FHA_DOMAIN"/>
    <property type="match status" value="1"/>
</dbReference>
<dbReference type="InterPro" id="IPR037912">
    <property type="entry name" value="MCRS1"/>
</dbReference>
<protein>
    <submittedName>
        <fullName evidence="3">Microspherule protein</fullName>
    </submittedName>
    <submittedName>
        <fullName evidence="4">Putative SMAD/FHA domain-containing protein</fullName>
    </submittedName>
</protein>
<feature type="domain" description="FHA" evidence="2">
    <location>
        <begin position="704"/>
        <end position="760"/>
    </location>
</feature>
<reference evidence="4" key="2">
    <citation type="submission" date="2017-02" db="EMBL/GenBank/DDBJ databases">
        <title>Sunflower complete genome.</title>
        <authorList>
            <person name="Langlade N."/>
            <person name="Munos S."/>
        </authorList>
    </citation>
    <scope>NUCLEOTIDE SEQUENCE [LARGE SCALE GENOMIC DNA]</scope>
    <source>
        <tissue evidence="4">Leaves</tissue>
    </source>
</reference>
<organism evidence="4 5">
    <name type="scientific">Helianthus annuus</name>
    <name type="common">Common sunflower</name>
    <dbReference type="NCBI Taxonomy" id="4232"/>
    <lineage>
        <taxon>Eukaryota</taxon>
        <taxon>Viridiplantae</taxon>
        <taxon>Streptophyta</taxon>
        <taxon>Embryophyta</taxon>
        <taxon>Tracheophyta</taxon>
        <taxon>Spermatophyta</taxon>
        <taxon>Magnoliopsida</taxon>
        <taxon>eudicotyledons</taxon>
        <taxon>Gunneridae</taxon>
        <taxon>Pentapetalae</taxon>
        <taxon>asterids</taxon>
        <taxon>campanulids</taxon>
        <taxon>Asterales</taxon>
        <taxon>Asteraceae</taxon>
        <taxon>Asteroideae</taxon>
        <taxon>Heliantheae alliance</taxon>
        <taxon>Heliantheae</taxon>
        <taxon>Helianthus</taxon>
    </lineage>
</organism>
<dbReference type="InParanoid" id="A0A251TX39"/>
<dbReference type="AlphaFoldDB" id="A0A251TX39"/>
<keyword evidence="5" id="KW-1185">Reference proteome</keyword>
<reference evidence="3 5" key="1">
    <citation type="journal article" date="2017" name="Nature">
        <title>The sunflower genome provides insights into oil metabolism, flowering and Asterid evolution.</title>
        <authorList>
            <person name="Badouin H."/>
            <person name="Gouzy J."/>
            <person name="Grassa C.J."/>
            <person name="Murat F."/>
            <person name="Staton S.E."/>
            <person name="Cottret L."/>
            <person name="Lelandais-Briere C."/>
            <person name="Owens G.L."/>
            <person name="Carrere S."/>
            <person name="Mayjonade B."/>
            <person name="Legrand L."/>
            <person name="Gill N."/>
            <person name="Kane N.C."/>
            <person name="Bowers J.E."/>
            <person name="Hubner S."/>
            <person name="Bellec A."/>
            <person name="Berard A."/>
            <person name="Berges H."/>
            <person name="Blanchet N."/>
            <person name="Boniface M.C."/>
            <person name="Brunel D."/>
            <person name="Catrice O."/>
            <person name="Chaidir N."/>
            <person name="Claudel C."/>
            <person name="Donnadieu C."/>
            <person name="Faraut T."/>
            <person name="Fievet G."/>
            <person name="Helmstetter N."/>
            <person name="King M."/>
            <person name="Knapp S.J."/>
            <person name="Lai Z."/>
            <person name="Le Paslier M.C."/>
            <person name="Lippi Y."/>
            <person name="Lorenzon L."/>
            <person name="Mandel J.R."/>
            <person name="Marage G."/>
            <person name="Marchand G."/>
            <person name="Marquand E."/>
            <person name="Bret-Mestries E."/>
            <person name="Morien E."/>
            <person name="Nambeesan S."/>
            <person name="Nguyen T."/>
            <person name="Pegot-Espagnet P."/>
            <person name="Pouilly N."/>
            <person name="Raftis F."/>
            <person name="Sallet E."/>
            <person name="Schiex T."/>
            <person name="Thomas J."/>
            <person name="Vandecasteele C."/>
            <person name="Vares D."/>
            <person name="Vear F."/>
            <person name="Vautrin S."/>
            <person name="Crespi M."/>
            <person name="Mangin B."/>
            <person name="Burke J.M."/>
            <person name="Salse J."/>
            <person name="Munos S."/>
            <person name="Vincourt P."/>
            <person name="Rieseberg L.H."/>
            <person name="Langlade N.B."/>
        </authorList>
    </citation>
    <scope>NUCLEOTIDE SEQUENCE [LARGE SCALE GENOMIC DNA]</scope>
    <source>
        <strain evidence="5">cv. SF193</strain>
        <tissue evidence="3">Leaves</tissue>
    </source>
</reference>
<evidence type="ECO:0000313" key="4">
    <source>
        <dbReference type="EMBL" id="OTG15474.1"/>
    </source>
</evidence>
<dbReference type="EMBL" id="CM007898">
    <property type="protein sequence ID" value="OTG15474.1"/>
    <property type="molecule type" value="Genomic_DNA"/>
</dbReference>
<dbReference type="Pfam" id="PF00498">
    <property type="entry name" value="FHA"/>
    <property type="match status" value="1"/>
</dbReference>
<dbReference type="GO" id="GO:0045944">
    <property type="term" value="P:positive regulation of transcription by RNA polymerase II"/>
    <property type="evidence" value="ECO:0000318"/>
    <property type="project" value="GO_Central"/>
</dbReference>
<feature type="region of interest" description="Disordered" evidence="1">
    <location>
        <begin position="288"/>
        <end position="341"/>
    </location>
</feature>